<accession>K1PQA2</accession>
<proteinExistence type="predicted"/>
<organism evidence="1">
    <name type="scientific">Magallana gigas</name>
    <name type="common">Pacific oyster</name>
    <name type="synonym">Crassostrea gigas</name>
    <dbReference type="NCBI Taxonomy" id="29159"/>
    <lineage>
        <taxon>Eukaryota</taxon>
        <taxon>Metazoa</taxon>
        <taxon>Spiralia</taxon>
        <taxon>Lophotrochozoa</taxon>
        <taxon>Mollusca</taxon>
        <taxon>Bivalvia</taxon>
        <taxon>Autobranchia</taxon>
        <taxon>Pteriomorphia</taxon>
        <taxon>Ostreida</taxon>
        <taxon>Ostreoidea</taxon>
        <taxon>Ostreidae</taxon>
        <taxon>Magallana</taxon>
    </lineage>
</organism>
<dbReference type="EMBL" id="JH817983">
    <property type="protein sequence ID" value="EKC23843.1"/>
    <property type="molecule type" value="Genomic_DNA"/>
</dbReference>
<reference evidence="1" key="1">
    <citation type="journal article" date="2012" name="Nature">
        <title>The oyster genome reveals stress adaptation and complexity of shell formation.</title>
        <authorList>
            <person name="Zhang G."/>
            <person name="Fang X."/>
            <person name="Guo X."/>
            <person name="Li L."/>
            <person name="Luo R."/>
            <person name="Xu F."/>
            <person name="Yang P."/>
            <person name="Zhang L."/>
            <person name="Wang X."/>
            <person name="Qi H."/>
            <person name="Xiong Z."/>
            <person name="Que H."/>
            <person name="Xie Y."/>
            <person name="Holland P.W."/>
            <person name="Paps J."/>
            <person name="Zhu Y."/>
            <person name="Wu F."/>
            <person name="Chen Y."/>
            <person name="Wang J."/>
            <person name="Peng C."/>
            <person name="Meng J."/>
            <person name="Yang L."/>
            <person name="Liu J."/>
            <person name="Wen B."/>
            <person name="Zhang N."/>
            <person name="Huang Z."/>
            <person name="Zhu Q."/>
            <person name="Feng Y."/>
            <person name="Mount A."/>
            <person name="Hedgecock D."/>
            <person name="Xu Z."/>
            <person name="Liu Y."/>
            <person name="Domazet-Loso T."/>
            <person name="Du Y."/>
            <person name="Sun X."/>
            <person name="Zhang S."/>
            <person name="Liu B."/>
            <person name="Cheng P."/>
            <person name="Jiang X."/>
            <person name="Li J."/>
            <person name="Fan D."/>
            <person name="Wang W."/>
            <person name="Fu W."/>
            <person name="Wang T."/>
            <person name="Wang B."/>
            <person name="Zhang J."/>
            <person name="Peng Z."/>
            <person name="Li Y."/>
            <person name="Li N."/>
            <person name="Wang J."/>
            <person name="Chen M."/>
            <person name="He Y."/>
            <person name="Tan F."/>
            <person name="Song X."/>
            <person name="Zheng Q."/>
            <person name="Huang R."/>
            <person name="Yang H."/>
            <person name="Du X."/>
            <person name="Chen L."/>
            <person name="Yang M."/>
            <person name="Gaffney P.M."/>
            <person name="Wang S."/>
            <person name="Luo L."/>
            <person name="She Z."/>
            <person name="Ming Y."/>
            <person name="Huang W."/>
            <person name="Zhang S."/>
            <person name="Huang B."/>
            <person name="Zhang Y."/>
            <person name="Qu T."/>
            <person name="Ni P."/>
            <person name="Miao G."/>
            <person name="Wang J."/>
            <person name="Wang Q."/>
            <person name="Steinberg C.E."/>
            <person name="Wang H."/>
            <person name="Li N."/>
            <person name="Qian L."/>
            <person name="Zhang G."/>
            <person name="Li Y."/>
            <person name="Yang H."/>
            <person name="Liu X."/>
            <person name="Wang J."/>
            <person name="Yin Y."/>
            <person name="Wang J."/>
        </authorList>
    </citation>
    <scope>NUCLEOTIDE SEQUENCE [LARGE SCALE GENOMIC DNA]</scope>
    <source>
        <strain evidence="1">05x7-T-G4-1.051#20</strain>
    </source>
</reference>
<gene>
    <name evidence="1" type="ORF">CGI_10007317</name>
</gene>
<dbReference type="HOGENOM" id="CLU_1715034_0_0_1"/>
<protein>
    <submittedName>
        <fullName evidence="1">Uncharacterized protein</fullName>
    </submittedName>
</protein>
<evidence type="ECO:0000313" key="1">
    <source>
        <dbReference type="EMBL" id="EKC23843.1"/>
    </source>
</evidence>
<dbReference type="AlphaFoldDB" id="K1PQA2"/>
<name>K1PQA2_MAGGI</name>
<sequence>MGAFRGEPIHRGLAMYPHRARGGILPIRQIFLTAMQVSTWLNDIKEKISACGQECSLNIDLGYIKVGDVADSKCLIEDVFGDGEAYRAVGYLLMDSPSPATDTQLSHVFIHHRTGWCSPAVGDMSTQGMSAVLIKLEVDYLPNHIDIPIKVKE</sequence>
<dbReference type="InParanoid" id="K1PQA2"/>